<evidence type="ECO:0000256" key="1">
    <source>
        <dbReference type="SAM" id="Phobius"/>
    </source>
</evidence>
<keyword evidence="3" id="KW-1185">Reference proteome</keyword>
<reference evidence="2 3" key="1">
    <citation type="submission" date="2019-08" db="EMBL/GenBank/DDBJ databases">
        <authorList>
            <person name="Alioto T."/>
            <person name="Alioto T."/>
            <person name="Gomez Garrido J."/>
        </authorList>
    </citation>
    <scope>NUCLEOTIDE SEQUENCE [LARGE SCALE GENOMIC DNA]</scope>
</reference>
<dbReference type="AlphaFoldDB" id="A0A5E4N351"/>
<name>A0A5E4N351_9HEMI</name>
<dbReference type="EMBL" id="CABPRJ010001435">
    <property type="protein sequence ID" value="VVC36724.1"/>
    <property type="molecule type" value="Genomic_DNA"/>
</dbReference>
<proteinExistence type="predicted"/>
<evidence type="ECO:0000313" key="2">
    <source>
        <dbReference type="EMBL" id="VVC36724.1"/>
    </source>
</evidence>
<sequence>MLVWISSPYVLSKTIVTIKNLDGSYAKYRMNIFNLYFIASDETYNKYFNVFYLIEITVAICFTYFSVVFDIVVITICVTISCQLDAIGDAFQSLGHKNPVRNNPNFNNVKITEHKFNAYDNLKIIIMDHQNKDSIIFALYSSNWTDMDVKTKKLILLAMKMNNANQLKMKFTNTKVVNLEMYSNVSMPCSMHIINTIALVIFRTNYFK</sequence>
<accession>A0A5E4N351</accession>
<organism evidence="2 3">
    <name type="scientific">Cinara cedri</name>
    <dbReference type="NCBI Taxonomy" id="506608"/>
    <lineage>
        <taxon>Eukaryota</taxon>
        <taxon>Metazoa</taxon>
        <taxon>Ecdysozoa</taxon>
        <taxon>Arthropoda</taxon>
        <taxon>Hexapoda</taxon>
        <taxon>Insecta</taxon>
        <taxon>Pterygota</taxon>
        <taxon>Neoptera</taxon>
        <taxon>Paraneoptera</taxon>
        <taxon>Hemiptera</taxon>
        <taxon>Sternorrhyncha</taxon>
        <taxon>Aphidomorpha</taxon>
        <taxon>Aphidoidea</taxon>
        <taxon>Aphididae</taxon>
        <taxon>Lachninae</taxon>
        <taxon>Cinara</taxon>
    </lineage>
</organism>
<dbReference type="OrthoDB" id="6619369at2759"/>
<keyword evidence="1" id="KW-1133">Transmembrane helix</keyword>
<evidence type="ECO:0000313" key="3">
    <source>
        <dbReference type="Proteomes" id="UP000325440"/>
    </source>
</evidence>
<protein>
    <submittedName>
        <fullName evidence="2">Uncharacterized protein</fullName>
    </submittedName>
</protein>
<feature type="transmembrane region" description="Helical" evidence="1">
    <location>
        <begin position="50"/>
        <end position="74"/>
    </location>
</feature>
<gene>
    <name evidence="2" type="ORF">CINCED_3A012535</name>
</gene>
<keyword evidence="1" id="KW-0812">Transmembrane</keyword>
<keyword evidence="1" id="KW-0472">Membrane</keyword>
<dbReference type="Proteomes" id="UP000325440">
    <property type="component" value="Unassembled WGS sequence"/>
</dbReference>